<organism evidence="2 3">
    <name type="scientific">Golovinomyces cichoracearum</name>
    <dbReference type="NCBI Taxonomy" id="62708"/>
    <lineage>
        <taxon>Eukaryota</taxon>
        <taxon>Fungi</taxon>
        <taxon>Dikarya</taxon>
        <taxon>Ascomycota</taxon>
        <taxon>Pezizomycotina</taxon>
        <taxon>Leotiomycetes</taxon>
        <taxon>Erysiphales</taxon>
        <taxon>Erysiphaceae</taxon>
        <taxon>Golovinomyces</taxon>
    </lineage>
</organism>
<name>A0A420I9Q3_9PEZI</name>
<dbReference type="EMBL" id="MCBR01010450">
    <property type="protein sequence ID" value="RKF71225.1"/>
    <property type="molecule type" value="Genomic_DNA"/>
</dbReference>
<evidence type="ECO:0000313" key="2">
    <source>
        <dbReference type="EMBL" id="RKF71225.1"/>
    </source>
</evidence>
<protein>
    <submittedName>
        <fullName evidence="2">Uncharacterized protein</fullName>
    </submittedName>
</protein>
<sequence length="597" mass="68968">WLNSCDRALKVADRLVADLPSLRTPKSSKPTFTPQTPQLLLLPPPPIPKKTMSSPSQPASPVAVTMTNEQLNRLIRRLAISPQIGNNRDEGIRSGFRPQDLGSFEPENEAENFFESIDNKKIYHVFSFTARICAKCHGITEGSFAAAKVAMYLDQCLKGKAELWYTNEISNTTRVGLRASIENWYDELEFRFRMSPRVALEKLERLKYTIADVRKRQDPEKFVQSIIVSSKCPDDWFDIYKPFNNDLKRFNQERSQPNSFAKRLVISNQPGTSHPREHSYRHNVGNASKNRLSGKGEFSLLEKKTDKFREQDKKFGKMRAYKSEEHIAEEEPEKSEALNDETGVYDRAYYQGMEKEEEGTNEQKDNDYVGPYLEDLNLVEIPNKPETTPLELNFKHMTQQDLNKPTIKTAEKDKMCRMCHLEFYSNNKLHNHLRHIDKLILLNLIIELKFRKSYRQLLHQATQRQDKLSEADYAQMQLRLNSPQNETYSVCLDTGCGMSLTDREFLRSLCPTIEIQNMKKGMKVKDLGSKLYDASQFIEMDFYLPTSKGIIAHFRREIHIVDKLDARIVLGMYIALPEGWIIDLDSQLLTLPYCAGV</sequence>
<evidence type="ECO:0000256" key="1">
    <source>
        <dbReference type="SAM" id="MobiDB-lite"/>
    </source>
</evidence>
<proteinExistence type="predicted"/>
<reference evidence="2 3" key="1">
    <citation type="journal article" date="2018" name="BMC Genomics">
        <title>Comparative genome analyses reveal sequence features reflecting distinct modes of host-adaptation between dicot and monocot powdery mildew.</title>
        <authorList>
            <person name="Wu Y."/>
            <person name="Ma X."/>
            <person name="Pan Z."/>
            <person name="Kale S.D."/>
            <person name="Song Y."/>
            <person name="King H."/>
            <person name="Zhang Q."/>
            <person name="Presley C."/>
            <person name="Deng X."/>
            <person name="Wei C.I."/>
            <person name="Xiao S."/>
        </authorList>
    </citation>
    <scope>NUCLEOTIDE SEQUENCE [LARGE SCALE GENOMIC DNA]</scope>
    <source>
        <strain evidence="2">UCSC1</strain>
    </source>
</reference>
<feature type="non-terminal residue" evidence="2">
    <location>
        <position position="1"/>
    </location>
</feature>
<dbReference type="AlphaFoldDB" id="A0A420I9Q3"/>
<feature type="compositionally biased region" description="Low complexity" evidence="1">
    <location>
        <begin position="29"/>
        <end position="40"/>
    </location>
</feature>
<dbReference type="OrthoDB" id="3599405at2759"/>
<feature type="region of interest" description="Disordered" evidence="1">
    <location>
        <begin position="21"/>
        <end position="40"/>
    </location>
</feature>
<feature type="region of interest" description="Disordered" evidence="1">
    <location>
        <begin position="268"/>
        <end position="292"/>
    </location>
</feature>
<comment type="caution">
    <text evidence="2">The sequence shown here is derived from an EMBL/GenBank/DDBJ whole genome shotgun (WGS) entry which is preliminary data.</text>
</comment>
<gene>
    <name evidence="2" type="ORF">GcC1_104010</name>
</gene>
<dbReference type="Proteomes" id="UP000285405">
    <property type="component" value="Unassembled WGS sequence"/>
</dbReference>
<evidence type="ECO:0000313" key="3">
    <source>
        <dbReference type="Proteomes" id="UP000285405"/>
    </source>
</evidence>
<accession>A0A420I9Q3</accession>